<keyword evidence="5" id="KW-1185">Reference proteome</keyword>
<dbReference type="Pfam" id="PF00465">
    <property type="entry name" value="Fe-ADH"/>
    <property type="match status" value="1"/>
</dbReference>
<organism evidence="4 5">
    <name type="scientific">Irregularibacter muris</name>
    <dbReference type="NCBI Taxonomy" id="1796619"/>
    <lineage>
        <taxon>Bacteria</taxon>
        <taxon>Bacillati</taxon>
        <taxon>Bacillota</taxon>
        <taxon>Clostridia</taxon>
        <taxon>Eubacteriales</taxon>
        <taxon>Eubacteriaceae</taxon>
        <taxon>Irregularibacter</taxon>
    </lineage>
</organism>
<evidence type="ECO:0000256" key="1">
    <source>
        <dbReference type="ARBA" id="ARBA00023002"/>
    </source>
</evidence>
<evidence type="ECO:0000313" key="4">
    <source>
        <dbReference type="EMBL" id="MCR1899479.1"/>
    </source>
</evidence>
<dbReference type="Gene3D" id="3.40.50.1970">
    <property type="match status" value="1"/>
</dbReference>
<dbReference type="InterPro" id="IPR001670">
    <property type="entry name" value="ADH_Fe/GldA"/>
</dbReference>
<dbReference type="SUPFAM" id="SSF56796">
    <property type="entry name" value="Dehydroquinate synthase-like"/>
    <property type="match status" value="1"/>
</dbReference>
<dbReference type="EMBL" id="JANKAS010000010">
    <property type="protein sequence ID" value="MCR1899479.1"/>
    <property type="molecule type" value="Genomic_DNA"/>
</dbReference>
<protein>
    <submittedName>
        <fullName evidence="4">Iron-containing alcohol dehydrogenase</fullName>
    </submittedName>
</protein>
<dbReference type="AlphaFoldDB" id="A0AAE3HIC9"/>
<keyword evidence="1" id="KW-0560">Oxidoreductase</keyword>
<name>A0AAE3HIC9_9FIRM</name>
<feature type="domain" description="Fe-containing alcohol dehydrogenase-like C-terminal" evidence="3">
    <location>
        <begin position="187"/>
        <end position="374"/>
    </location>
</feature>
<accession>A0AAE3HIC9</accession>
<dbReference type="InterPro" id="IPR056798">
    <property type="entry name" value="ADH_Fe_C"/>
</dbReference>
<dbReference type="CDD" id="cd08179">
    <property type="entry name" value="NADPH_BDH"/>
    <property type="match status" value="1"/>
</dbReference>
<dbReference type="RefSeq" id="WP_257531896.1">
    <property type="nucleotide sequence ID" value="NZ_JANKAS010000010.1"/>
</dbReference>
<feature type="domain" description="Alcohol dehydrogenase iron-type/glycerol dehydrogenase GldA" evidence="2">
    <location>
        <begin position="10"/>
        <end position="174"/>
    </location>
</feature>
<dbReference type="PANTHER" id="PTHR11496:SF83">
    <property type="entry name" value="HYDROXYACID-OXOACID TRANSHYDROGENASE, MITOCHONDRIAL"/>
    <property type="match status" value="1"/>
</dbReference>
<dbReference type="GO" id="GO:0004022">
    <property type="term" value="F:alcohol dehydrogenase (NAD+) activity"/>
    <property type="evidence" value="ECO:0007669"/>
    <property type="project" value="TreeGrafter"/>
</dbReference>
<dbReference type="PANTHER" id="PTHR11496">
    <property type="entry name" value="ALCOHOL DEHYDROGENASE"/>
    <property type="match status" value="1"/>
</dbReference>
<dbReference type="Proteomes" id="UP001205748">
    <property type="component" value="Unassembled WGS sequence"/>
</dbReference>
<dbReference type="InterPro" id="IPR039697">
    <property type="entry name" value="Alcohol_dehydrogenase_Fe"/>
</dbReference>
<dbReference type="Gene3D" id="1.20.1090.10">
    <property type="entry name" value="Dehydroquinate synthase-like - alpha domain"/>
    <property type="match status" value="1"/>
</dbReference>
<dbReference type="InterPro" id="IPR018211">
    <property type="entry name" value="ADH_Fe_CS"/>
</dbReference>
<evidence type="ECO:0000259" key="3">
    <source>
        <dbReference type="Pfam" id="PF25137"/>
    </source>
</evidence>
<sequence>MKELRFHGEKIITGEGAINYLEKIQCKRVFVVTGKSAMFKNGTIQKIEDILGKKDCVVEIHSGIPANPTTLDVLEGLEKMNVFQPETIIAVGGGSAIDAAKVMTLLYDDQQLSLEGIQEMTLPSKRTKTQLIAIPSTSGTATEVTWSAVVTFKKEDIKIGLKSPAFVPDIAILDGSLTLTMPKNVVAETGMDAMTHAVESYINKNSDDFTGVLAKGAVEGLYKFLPHSYKDGDQRSRQKVHNYQCMAGCAFTNVGLGMAHGISHAIGGMYNLGHGLINAVALPYVLEYNAQDPEVKQRLGELGKSIQREDFIQAIRELNTTLNIPRSFKELGISQEDFQKDFSILVDNGLKGSTRSNPITVPKEDMEKILKRIYHGE</sequence>
<gene>
    <name evidence="4" type="ORF">NSA47_10830</name>
</gene>
<dbReference type="Pfam" id="PF25137">
    <property type="entry name" value="ADH_Fe_C"/>
    <property type="match status" value="1"/>
</dbReference>
<reference evidence="4" key="1">
    <citation type="submission" date="2022-07" db="EMBL/GenBank/DDBJ databases">
        <title>Enhanced cultured diversity of the mouse gut microbiota enables custom-made synthetic communities.</title>
        <authorList>
            <person name="Afrizal A."/>
        </authorList>
    </citation>
    <scope>NUCLEOTIDE SEQUENCE</scope>
    <source>
        <strain evidence="4">DSM 28593</strain>
    </source>
</reference>
<dbReference type="FunFam" id="3.40.50.1970:FF:000003">
    <property type="entry name" value="Alcohol dehydrogenase, iron-containing"/>
    <property type="match status" value="1"/>
</dbReference>
<proteinExistence type="predicted"/>
<evidence type="ECO:0000313" key="5">
    <source>
        <dbReference type="Proteomes" id="UP001205748"/>
    </source>
</evidence>
<dbReference type="GO" id="GO:0046872">
    <property type="term" value="F:metal ion binding"/>
    <property type="evidence" value="ECO:0007669"/>
    <property type="project" value="InterPro"/>
</dbReference>
<comment type="caution">
    <text evidence="4">The sequence shown here is derived from an EMBL/GenBank/DDBJ whole genome shotgun (WGS) entry which is preliminary data.</text>
</comment>
<dbReference type="InterPro" id="IPR034802">
    <property type="entry name" value="NADPH_BDH"/>
</dbReference>
<dbReference type="PROSITE" id="PS00913">
    <property type="entry name" value="ADH_IRON_1"/>
    <property type="match status" value="1"/>
</dbReference>
<evidence type="ECO:0000259" key="2">
    <source>
        <dbReference type="Pfam" id="PF00465"/>
    </source>
</evidence>